<keyword evidence="4" id="KW-1185">Reference proteome</keyword>
<evidence type="ECO:0000256" key="1">
    <source>
        <dbReference type="SAM" id="MobiDB-lite"/>
    </source>
</evidence>
<feature type="signal peptide" evidence="2">
    <location>
        <begin position="1"/>
        <end position="18"/>
    </location>
</feature>
<sequence length="92" mass="9520">MKLTMAVAFIAFAATASAASANSGMNATFSPLDGIVQGHASAGDTATSVSNPDVTFRVLPSGAVERTNAKYGTVSISDPRAQWGKNRSRDDR</sequence>
<feature type="chain" id="PRO_5030692756" description="DUF680 domain-containing protein" evidence="2">
    <location>
        <begin position="19"/>
        <end position="92"/>
    </location>
</feature>
<gene>
    <name evidence="3" type="ORF">HNQ75_003883</name>
</gene>
<organism evidence="3 4">
    <name type="scientific">Pseudorhizobium flavum</name>
    <dbReference type="NCBI Taxonomy" id="1335061"/>
    <lineage>
        <taxon>Bacteria</taxon>
        <taxon>Pseudomonadati</taxon>
        <taxon>Pseudomonadota</taxon>
        <taxon>Alphaproteobacteria</taxon>
        <taxon>Hyphomicrobiales</taxon>
        <taxon>Rhizobiaceae</taxon>
        <taxon>Rhizobium/Agrobacterium group</taxon>
        <taxon>Pseudorhizobium</taxon>
    </lineage>
</organism>
<evidence type="ECO:0008006" key="5">
    <source>
        <dbReference type="Google" id="ProtNLM"/>
    </source>
</evidence>
<dbReference type="Proteomes" id="UP000535501">
    <property type="component" value="Unassembled WGS sequence"/>
</dbReference>
<keyword evidence="2" id="KW-0732">Signal</keyword>
<proteinExistence type="predicted"/>
<evidence type="ECO:0000313" key="4">
    <source>
        <dbReference type="Proteomes" id="UP000535501"/>
    </source>
</evidence>
<dbReference type="AlphaFoldDB" id="A0A7X0DEK4"/>
<reference evidence="3 4" key="1">
    <citation type="submission" date="2020-08" db="EMBL/GenBank/DDBJ databases">
        <title>Genomic Encyclopedia of Type Strains, Phase IV (KMG-IV): sequencing the most valuable type-strain genomes for metagenomic binning, comparative biology and taxonomic classification.</title>
        <authorList>
            <person name="Goeker M."/>
        </authorList>
    </citation>
    <scope>NUCLEOTIDE SEQUENCE [LARGE SCALE GENOMIC DNA]</scope>
    <source>
        <strain evidence="3 4">DSM 102134</strain>
    </source>
</reference>
<protein>
    <recommendedName>
        <fullName evidence="5">DUF680 domain-containing protein</fullName>
    </recommendedName>
</protein>
<dbReference type="EMBL" id="JACHEJ010000014">
    <property type="protein sequence ID" value="MBB6181895.1"/>
    <property type="molecule type" value="Genomic_DNA"/>
</dbReference>
<evidence type="ECO:0000313" key="3">
    <source>
        <dbReference type="EMBL" id="MBB6181895.1"/>
    </source>
</evidence>
<name>A0A7X0DEK4_9HYPH</name>
<feature type="region of interest" description="Disordered" evidence="1">
    <location>
        <begin position="71"/>
        <end position="92"/>
    </location>
</feature>
<evidence type="ECO:0000256" key="2">
    <source>
        <dbReference type="SAM" id="SignalP"/>
    </source>
</evidence>
<dbReference type="RefSeq" id="WP_077546214.1">
    <property type="nucleotide sequence ID" value="NZ_JACHEJ010000014.1"/>
</dbReference>
<accession>A0A7X0DEK4</accession>
<comment type="caution">
    <text evidence="3">The sequence shown here is derived from an EMBL/GenBank/DDBJ whole genome shotgun (WGS) entry which is preliminary data.</text>
</comment>